<dbReference type="Proteomes" id="UP000800200">
    <property type="component" value="Unassembled WGS sequence"/>
</dbReference>
<dbReference type="PANTHER" id="PTHR35393:SF1">
    <property type="entry name" value="SNOAL-LIKE DOMAIN-CONTAINING PROTEIN"/>
    <property type="match status" value="1"/>
</dbReference>
<evidence type="ECO:0000313" key="3">
    <source>
        <dbReference type="EMBL" id="KAF2195253.1"/>
    </source>
</evidence>
<dbReference type="AlphaFoldDB" id="A0A6A6EW83"/>
<dbReference type="PANTHER" id="PTHR35393">
    <property type="entry name" value="CHROMOSOME 1, WHOLE GENOME SHOTGUN SEQUENCE"/>
    <property type="match status" value="1"/>
</dbReference>
<gene>
    <name evidence="3" type="ORF">K469DRAFT_698822</name>
</gene>
<name>A0A6A6EW83_9PEZI</name>
<dbReference type="InterPro" id="IPR057514">
    <property type="entry name" value="NTF2_SigF"/>
</dbReference>
<reference evidence="3" key="1">
    <citation type="journal article" date="2020" name="Stud. Mycol.">
        <title>101 Dothideomycetes genomes: a test case for predicting lifestyles and emergence of pathogens.</title>
        <authorList>
            <person name="Haridas S."/>
            <person name="Albert R."/>
            <person name="Binder M."/>
            <person name="Bloem J."/>
            <person name="Labutti K."/>
            <person name="Salamov A."/>
            <person name="Andreopoulos B."/>
            <person name="Baker S."/>
            <person name="Barry K."/>
            <person name="Bills G."/>
            <person name="Bluhm B."/>
            <person name="Cannon C."/>
            <person name="Castanera R."/>
            <person name="Culley D."/>
            <person name="Daum C."/>
            <person name="Ezra D."/>
            <person name="Gonzalez J."/>
            <person name="Henrissat B."/>
            <person name="Kuo A."/>
            <person name="Liang C."/>
            <person name="Lipzen A."/>
            <person name="Lutzoni F."/>
            <person name="Magnuson J."/>
            <person name="Mondo S."/>
            <person name="Nolan M."/>
            <person name="Ohm R."/>
            <person name="Pangilinan J."/>
            <person name="Park H.-J."/>
            <person name="Ramirez L."/>
            <person name="Alfaro M."/>
            <person name="Sun H."/>
            <person name="Tritt A."/>
            <person name="Yoshinaga Y."/>
            <person name="Zwiers L.-H."/>
            <person name="Turgeon B."/>
            <person name="Goodwin S."/>
            <person name="Spatafora J."/>
            <person name="Crous P."/>
            <person name="Grigoriev I."/>
        </authorList>
    </citation>
    <scope>NUCLEOTIDE SEQUENCE</scope>
    <source>
        <strain evidence="3">CBS 207.26</strain>
    </source>
</reference>
<dbReference type="EMBL" id="ML994610">
    <property type="protein sequence ID" value="KAF2195253.1"/>
    <property type="molecule type" value="Genomic_DNA"/>
</dbReference>
<evidence type="ECO:0000259" key="2">
    <source>
        <dbReference type="Pfam" id="PF24840"/>
    </source>
</evidence>
<proteinExistence type="predicted"/>
<evidence type="ECO:0000256" key="1">
    <source>
        <dbReference type="SAM" id="Phobius"/>
    </source>
</evidence>
<dbReference type="OrthoDB" id="2344312at2759"/>
<accession>A0A6A6EW83</accession>
<keyword evidence="1" id="KW-0812">Transmembrane</keyword>
<feature type="transmembrane region" description="Helical" evidence="1">
    <location>
        <begin position="120"/>
        <end position="140"/>
    </location>
</feature>
<keyword evidence="1" id="KW-0472">Membrane</keyword>
<protein>
    <recommendedName>
        <fullName evidence="2">SigF-like NTF2-like domain-containing protein</fullName>
    </recommendedName>
</protein>
<keyword evidence="1" id="KW-1133">Transmembrane helix</keyword>
<dbReference type="Pfam" id="PF24840">
    <property type="entry name" value="NTF2_SigF"/>
    <property type="match status" value="1"/>
</dbReference>
<feature type="domain" description="SigF-like NTF2-like" evidence="2">
    <location>
        <begin position="31"/>
        <end position="137"/>
    </location>
</feature>
<evidence type="ECO:0000313" key="4">
    <source>
        <dbReference type="Proteomes" id="UP000800200"/>
    </source>
</evidence>
<sequence>MRLINQLPLNLRSLLYPHLYLSSRADFHFSRWYKILSPKIDITVHSVAFDEPNLLLYVNISQVFRIWIIPFYRAPVSLVTVLKLSHSKDDCKYYIESQNDLYQVDQFIKFVAPGGWVLVWLWQFAATLLCVLGAAVLWPVSWVEESMGREGEIGTGKKQKGLVDGIELMDAERKGLVER</sequence>
<keyword evidence="4" id="KW-1185">Reference proteome</keyword>
<organism evidence="3 4">
    <name type="scientific">Zopfia rhizophila CBS 207.26</name>
    <dbReference type="NCBI Taxonomy" id="1314779"/>
    <lineage>
        <taxon>Eukaryota</taxon>
        <taxon>Fungi</taxon>
        <taxon>Dikarya</taxon>
        <taxon>Ascomycota</taxon>
        <taxon>Pezizomycotina</taxon>
        <taxon>Dothideomycetes</taxon>
        <taxon>Dothideomycetes incertae sedis</taxon>
        <taxon>Zopfiaceae</taxon>
        <taxon>Zopfia</taxon>
    </lineage>
</organism>